<feature type="domain" description="WIYLD" evidence="1">
    <location>
        <begin position="9"/>
        <end position="67"/>
    </location>
</feature>
<organism evidence="2 3">
    <name type="scientific">Nicotiana tabacum</name>
    <name type="common">Common tobacco</name>
    <dbReference type="NCBI Taxonomy" id="4097"/>
    <lineage>
        <taxon>Eukaryota</taxon>
        <taxon>Viridiplantae</taxon>
        <taxon>Streptophyta</taxon>
        <taxon>Embryophyta</taxon>
        <taxon>Tracheophyta</taxon>
        <taxon>Spermatophyta</taxon>
        <taxon>Magnoliopsida</taxon>
        <taxon>eudicotyledons</taxon>
        <taxon>Gunneridae</taxon>
        <taxon>Pentapetalae</taxon>
        <taxon>asterids</taxon>
        <taxon>lamiids</taxon>
        <taxon>Solanales</taxon>
        <taxon>Solanaceae</taxon>
        <taxon>Nicotianoideae</taxon>
        <taxon>Nicotianeae</taxon>
        <taxon>Nicotiana</taxon>
    </lineage>
</organism>
<sequence>MAPRGKRSKLGLRRMDAALDAMGRLGFSRHIVQKSIKDLLKVYGDEGWIFIEETAYKLLIETILDTQGESESDHKHEPQNQLGEIGADYEPQNQLAEIGADSEPQNQLAEMGSGYGSSNLHVKSENLAEPCDKEVCEEHDQVDGTPVKLDEQEKSEEHEKHIIGNVLLFESILQDIAPLHSTPVKDVFPSNLIRKPCYGWISDDSD</sequence>
<dbReference type="PANTHER" id="PTHR34271">
    <property type="entry name" value="NUCLEOLAR HISTONE METHYLTRANSFERASE-RELATED PROTEIN"/>
    <property type="match status" value="1"/>
</dbReference>
<dbReference type="PANTHER" id="PTHR34271:SF1">
    <property type="entry name" value="NUCLEOLAR HISTONE METHYLTRANSFERASE-RELATED PROTEIN"/>
    <property type="match status" value="1"/>
</dbReference>
<reference evidence="3" key="2">
    <citation type="submission" date="2025-08" db="UniProtKB">
        <authorList>
            <consortium name="RefSeq"/>
        </authorList>
    </citation>
    <scope>IDENTIFICATION</scope>
    <source>
        <tissue evidence="3">Leaf</tissue>
    </source>
</reference>
<reference evidence="2" key="1">
    <citation type="journal article" date="2014" name="Nat. Commun.">
        <title>The tobacco genome sequence and its comparison with those of tomato and potato.</title>
        <authorList>
            <person name="Sierro N."/>
            <person name="Battey J.N."/>
            <person name="Ouadi S."/>
            <person name="Bakaher N."/>
            <person name="Bovet L."/>
            <person name="Willig A."/>
            <person name="Goepfert S."/>
            <person name="Peitsch M.C."/>
            <person name="Ivanov N.V."/>
        </authorList>
    </citation>
    <scope>NUCLEOTIDE SEQUENCE [LARGE SCALE GENOMIC DNA]</scope>
</reference>
<dbReference type="GeneID" id="107796535"/>
<dbReference type="AlphaFoldDB" id="A0A1S4ADN2"/>
<dbReference type="Gene3D" id="1.10.8.850">
    <property type="entry name" value="Histone-lysine N methyltransferase , C-terminal domain-like"/>
    <property type="match status" value="1"/>
</dbReference>
<dbReference type="RefSeq" id="XP_016474805.1">
    <property type="nucleotide sequence ID" value="XM_016619319.2"/>
</dbReference>
<keyword evidence="2" id="KW-1185">Reference proteome</keyword>
<dbReference type="STRING" id="4097.A0A1S4ADN2"/>
<dbReference type="KEGG" id="nta:107796535"/>
<dbReference type="RefSeq" id="XP_016474805.1">
    <property type="nucleotide sequence ID" value="XM_016619319.1"/>
</dbReference>
<evidence type="ECO:0000259" key="1">
    <source>
        <dbReference type="Pfam" id="PF10440"/>
    </source>
</evidence>
<evidence type="ECO:0000313" key="2">
    <source>
        <dbReference type="Proteomes" id="UP000790787"/>
    </source>
</evidence>
<dbReference type="PaxDb" id="4097-A0A1S4ADN2"/>
<evidence type="ECO:0000313" key="3">
    <source>
        <dbReference type="RefSeq" id="XP_016474805.1"/>
    </source>
</evidence>
<name>A0A1S4ADN2_TOBAC</name>
<proteinExistence type="predicted"/>
<dbReference type="Pfam" id="PF10440">
    <property type="entry name" value="WIYLD"/>
    <property type="match status" value="1"/>
</dbReference>
<dbReference type="OrthoDB" id="1898570at2759"/>
<dbReference type="InterPro" id="IPR018848">
    <property type="entry name" value="WIYLD_domain"/>
</dbReference>
<dbReference type="Proteomes" id="UP000790787">
    <property type="component" value="Chromosome 4"/>
</dbReference>
<accession>A0A1S4ADN2</accession>
<dbReference type="InterPro" id="IPR043017">
    <property type="entry name" value="WIYLD_dom_sf"/>
</dbReference>
<protein>
    <submittedName>
        <fullName evidence="3">Uncharacterized protein LOC107796535 isoform X1</fullName>
    </submittedName>
    <submittedName>
        <fullName evidence="3">Uncharacterized protein isoform X1</fullName>
    </submittedName>
</protein>
<gene>
    <name evidence="3" type="primary">LOC107796535</name>
</gene>